<dbReference type="InterPro" id="IPR014825">
    <property type="entry name" value="DNA_alkylation"/>
</dbReference>
<evidence type="ECO:0000256" key="1">
    <source>
        <dbReference type="SAM" id="MobiDB-lite"/>
    </source>
</evidence>
<dbReference type="AlphaFoldDB" id="A0A0V8ITI7"/>
<feature type="compositionally biased region" description="Low complexity" evidence="1">
    <location>
        <begin position="168"/>
        <end position="179"/>
    </location>
</feature>
<feature type="region of interest" description="Disordered" evidence="1">
    <location>
        <begin position="166"/>
        <end position="195"/>
    </location>
</feature>
<organism evidence="2 3">
    <name type="scientific">Pseudarthrobacter enclensis</name>
    <dbReference type="NCBI Taxonomy" id="993070"/>
    <lineage>
        <taxon>Bacteria</taxon>
        <taxon>Bacillati</taxon>
        <taxon>Actinomycetota</taxon>
        <taxon>Actinomycetes</taxon>
        <taxon>Micrococcales</taxon>
        <taxon>Micrococcaceae</taxon>
        <taxon>Pseudarthrobacter</taxon>
    </lineage>
</organism>
<proteinExistence type="predicted"/>
<dbReference type="SUPFAM" id="SSF48371">
    <property type="entry name" value="ARM repeat"/>
    <property type="match status" value="1"/>
</dbReference>
<name>A0A0V8ITI7_9MICC</name>
<dbReference type="Gene3D" id="1.25.10.90">
    <property type="match status" value="1"/>
</dbReference>
<dbReference type="STRING" id="993070.AS031_07345"/>
<evidence type="ECO:0000313" key="2">
    <source>
        <dbReference type="EMBL" id="KSU77872.1"/>
    </source>
</evidence>
<dbReference type="InterPro" id="IPR016024">
    <property type="entry name" value="ARM-type_fold"/>
</dbReference>
<reference evidence="2 3" key="1">
    <citation type="journal article" date="2014" name="Arch. Microbiol.">
        <title>Arthrobacter enclensis sp. nov., isolated from sediment sample.</title>
        <authorList>
            <person name="Dastager S.G."/>
            <person name="Liu Q."/>
            <person name="Tang S.K."/>
            <person name="Krishnamurthi S."/>
            <person name="Lee J.C."/>
            <person name="Li W.J."/>
        </authorList>
    </citation>
    <scope>NUCLEOTIDE SEQUENCE [LARGE SCALE GENOMIC DNA]</scope>
    <source>
        <strain evidence="2 3">NIO-1008</strain>
    </source>
</reference>
<accession>A0A0V8ITI7</accession>
<gene>
    <name evidence="2" type="ORF">AS031_07345</name>
</gene>
<dbReference type="EMBL" id="LNQM01000002">
    <property type="protein sequence ID" value="KSU77872.1"/>
    <property type="molecule type" value="Genomic_DNA"/>
</dbReference>
<dbReference type="Proteomes" id="UP000053199">
    <property type="component" value="Unassembled WGS sequence"/>
</dbReference>
<evidence type="ECO:0000313" key="3">
    <source>
        <dbReference type="Proteomes" id="UP000053199"/>
    </source>
</evidence>
<keyword evidence="3" id="KW-1185">Reference proteome</keyword>
<comment type="caution">
    <text evidence="2">The sequence shown here is derived from an EMBL/GenBank/DDBJ whole genome shotgun (WGS) entry which is preliminary data.</text>
</comment>
<dbReference type="OrthoDB" id="4981341at2"/>
<dbReference type="Pfam" id="PF08713">
    <property type="entry name" value="DNA_alkylation"/>
    <property type="match status" value="1"/>
</dbReference>
<protein>
    <submittedName>
        <fullName evidence="2">DNA alkylation repair protein</fullName>
    </submittedName>
</protein>
<dbReference type="RefSeq" id="WP_058267462.1">
    <property type="nucleotide sequence ID" value="NZ_FMAZ01000002.1"/>
</dbReference>
<sequence length="195" mass="20650">MTSGPGTLAAAVEFIDRTLQNEGSWYRADDVGSRLGGALASYGSSVGAVRGTVRDALRKFKDLDHDAVVMLASALWGRPGPGSQPVYERRLAAVVLLQSRSGMLRHSDLTRIEGFLRSAQTPELSGPLIADVLQPLMARLDSRNRQRAGTVLARWAADPDRHLREAAARLAGAAGPEAAGTNPQEARGAAPSKGE</sequence>